<dbReference type="Proteomes" id="UP001454036">
    <property type="component" value="Unassembled WGS sequence"/>
</dbReference>
<dbReference type="InterPro" id="IPR044839">
    <property type="entry name" value="NDR1-like"/>
</dbReference>
<keyword evidence="4" id="KW-0812">Transmembrane</keyword>
<keyword evidence="6" id="KW-1185">Reference proteome</keyword>
<evidence type="ECO:0000256" key="4">
    <source>
        <dbReference type="SAM" id="Phobius"/>
    </source>
</evidence>
<evidence type="ECO:0008006" key="7">
    <source>
        <dbReference type="Google" id="ProtNLM"/>
    </source>
</evidence>
<comment type="caution">
    <text evidence="5">The sequence shown here is derived from an EMBL/GenBank/DDBJ whole genome shotgun (WGS) entry which is preliminary data.</text>
</comment>
<name>A0AAV3QVB9_LITER</name>
<organism evidence="5 6">
    <name type="scientific">Lithospermum erythrorhizon</name>
    <name type="common">Purple gromwell</name>
    <name type="synonym">Lithospermum officinale var. erythrorhizon</name>
    <dbReference type="NCBI Taxonomy" id="34254"/>
    <lineage>
        <taxon>Eukaryota</taxon>
        <taxon>Viridiplantae</taxon>
        <taxon>Streptophyta</taxon>
        <taxon>Embryophyta</taxon>
        <taxon>Tracheophyta</taxon>
        <taxon>Spermatophyta</taxon>
        <taxon>Magnoliopsida</taxon>
        <taxon>eudicotyledons</taxon>
        <taxon>Gunneridae</taxon>
        <taxon>Pentapetalae</taxon>
        <taxon>asterids</taxon>
        <taxon>lamiids</taxon>
        <taxon>Boraginales</taxon>
        <taxon>Boraginaceae</taxon>
        <taxon>Boraginoideae</taxon>
        <taxon>Lithospermeae</taxon>
        <taxon>Lithospermum</taxon>
    </lineage>
</organism>
<feature type="compositionally biased region" description="Low complexity" evidence="3">
    <location>
        <begin position="134"/>
        <end position="147"/>
    </location>
</feature>
<comment type="subcellular location">
    <subcellularLocation>
        <location evidence="1">Membrane</location>
    </subcellularLocation>
</comment>
<evidence type="ECO:0000256" key="1">
    <source>
        <dbReference type="ARBA" id="ARBA00004370"/>
    </source>
</evidence>
<dbReference type="PANTHER" id="PTHR31234:SF42">
    <property type="entry name" value="LATE EMBRYOGENESIS ABUNDANT (LEA) HYDROXYPROLINE-RICH GLYCOPROTEIN FAMILY"/>
    <property type="match status" value="1"/>
</dbReference>
<keyword evidence="4" id="KW-1133">Transmembrane helix</keyword>
<feature type="compositionally biased region" description="Polar residues" evidence="3">
    <location>
        <begin position="166"/>
        <end position="187"/>
    </location>
</feature>
<accession>A0AAV3QVB9</accession>
<gene>
    <name evidence="5" type="ORF">LIER_40293</name>
</gene>
<keyword evidence="2 4" id="KW-0472">Membrane</keyword>
<feature type="transmembrane region" description="Helical" evidence="4">
    <location>
        <begin position="217"/>
        <end position="246"/>
    </location>
</feature>
<dbReference type="GO" id="GO:0005886">
    <property type="term" value="C:plasma membrane"/>
    <property type="evidence" value="ECO:0007669"/>
    <property type="project" value="TreeGrafter"/>
</dbReference>
<dbReference type="AlphaFoldDB" id="A0AAV3QVB9"/>
<feature type="transmembrane region" description="Helical" evidence="4">
    <location>
        <begin position="292"/>
        <end position="311"/>
    </location>
</feature>
<dbReference type="PANTHER" id="PTHR31234">
    <property type="entry name" value="LATE EMBRYOGENESIS ABUNDANT (LEA) HYDROXYPROLINE-RICH GLYCOPROTEIN FAMILY"/>
    <property type="match status" value="1"/>
</dbReference>
<proteinExistence type="predicted"/>
<reference evidence="5 6" key="1">
    <citation type="submission" date="2024-01" db="EMBL/GenBank/DDBJ databases">
        <title>The complete chloroplast genome sequence of Lithospermum erythrorhizon: insights into the phylogenetic relationship among Boraginaceae species and the maternal lineages of purple gromwells.</title>
        <authorList>
            <person name="Okada T."/>
            <person name="Watanabe K."/>
        </authorList>
    </citation>
    <scope>NUCLEOTIDE SEQUENCE [LARGE SCALE GENOMIC DNA]</scope>
</reference>
<sequence>MFNQRETNPHFNELENPSLIEPRPRRQHGSPRRFPTELQPHARDRTSPYHIPAESQPVAPPRRDRTSPYQVPYESQPEAPPQRERRPSHQVPAETQPQAPPRRERPWDRRTPLQVPHEPLTHAPPRREHRPRYQFPTEPQPQETLQQKDQSPTRHSGATPMIGPHQTPSHTDQQPHTPSSRPTNPHIATQHLDEEGHPYRQDQSALRVPSRRKTTPFAWLVAAFCILFWIIIIVGGLIVLILYLVYKPRSPKFDLTGASLNAAYLDMGYLLNGDLTILANFTNENKKMSIDFSYIAMDLYFTGAFIATTYVEPLSVMSRQSRFAYAHLTPSQVKLSLGLSQELQRQIDNGRVKLEIKALIKAKSKLGGIFKYSYWLYSNCNILVVSPPNGALLGHRCVTKR</sequence>
<protein>
    <recommendedName>
        <fullName evidence="7">Late embryogenesis abundant protein LEA-2 subgroup domain-containing protein</fullName>
    </recommendedName>
</protein>
<feature type="region of interest" description="Disordered" evidence="3">
    <location>
        <begin position="1"/>
        <end position="189"/>
    </location>
</feature>
<dbReference type="GO" id="GO:0098542">
    <property type="term" value="P:defense response to other organism"/>
    <property type="evidence" value="ECO:0007669"/>
    <property type="project" value="InterPro"/>
</dbReference>
<dbReference type="EMBL" id="BAABME010022957">
    <property type="protein sequence ID" value="GAA0166993.1"/>
    <property type="molecule type" value="Genomic_DNA"/>
</dbReference>
<evidence type="ECO:0000256" key="3">
    <source>
        <dbReference type="SAM" id="MobiDB-lite"/>
    </source>
</evidence>
<feature type="compositionally biased region" description="Basic and acidic residues" evidence="3">
    <location>
        <begin position="101"/>
        <end position="111"/>
    </location>
</feature>
<evidence type="ECO:0000313" key="6">
    <source>
        <dbReference type="Proteomes" id="UP001454036"/>
    </source>
</evidence>
<feature type="compositionally biased region" description="Polar residues" evidence="3">
    <location>
        <begin position="1"/>
        <end position="10"/>
    </location>
</feature>
<evidence type="ECO:0000313" key="5">
    <source>
        <dbReference type="EMBL" id="GAA0166993.1"/>
    </source>
</evidence>
<evidence type="ECO:0000256" key="2">
    <source>
        <dbReference type="ARBA" id="ARBA00023136"/>
    </source>
</evidence>